<keyword evidence="1" id="KW-0732">Signal</keyword>
<gene>
    <name evidence="2" type="ORF">CLV60_101477</name>
</gene>
<evidence type="ECO:0000256" key="1">
    <source>
        <dbReference type="SAM" id="SignalP"/>
    </source>
</evidence>
<dbReference type="Proteomes" id="UP000241964">
    <property type="component" value="Unassembled WGS sequence"/>
</dbReference>
<dbReference type="OrthoDB" id="972285at2"/>
<evidence type="ECO:0000313" key="3">
    <source>
        <dbReference type="Proteomes" id="UP000241964"/>
    </source>
</evidence>
<dbReference type="RefSeq" id="WP_106593756.1">
    <property type="nucleotide sequence ID" value="NZ_PYAS01000001.1"/>
</dbReference>
<dbReference type="NCBIfam" id="TIGR04183">
    <property type="entry name" value="Por_Secre_tail"/>
    <property type="match status" value="1"/>
</dbReference>
<reference evidence="2 3" key="1">
    <citation type="submission" date="2018-03" db="EMBL/GenBank/DDBJ databases">
        <title>Genomic Encyclopedia of Archaeal and Bacterial Type Strains, Phase II (KMG-II): from individual species to whole genera.</title>
        <authorList>
            <person name="Goeker M."/>
        </authorList>
    </citation>
    <scope>NUCLEOTIDE SEQUENCE [LARGE SCALE GENOMIC DNA]</scope>
    <source>
        <strain evidence="2 3">DSM 29057</strain>
    </source>
</reference>
<organism evidence="2 3">
    <name type="scientific">Dyadobacter jiangsuensis</name>
    <dbReference type="NCBI Taxonomy" id="1591085"/>
    <lineage>
        <taxon>Bacteria</taxon>
        <taxon>Pseudomonadati</taxon>
        <taxon>Bacteroidota</taxon>
        <taxon>Cytophagia</taxon>
        <taxon>Cytophagales</taxon>
        <taxon>Spirosomataceae</taxon>
        <taxon>Dyadobacter</taxon>
    </lineage>
</organism>
<name>A0A2P8GJG6_9BACT</name>
<comment type="caution">
    <text evidence="2">The sequence shown here is derived from an EMBL/GenBank/DDBJ whole genome shotgun (WGS) entry which is preliminary data.</text>
</comment>
<dbReference type="InterPro" id="IPR026444">
    <property type="entry name" value="Secre_tail"/>
</dbReference>
<protein>
    <submittedName>
        <fullName evidence="2">Putative secreted protein (Por secretion system target)</fullName>
    </submittedName>
</protein>
<feature type="signal peptide" evidence="1">
    <location>
        <begin position="1"/>
        <end position="19"/>
    </location>
</feature>
<evidence type="ECO:0000313" key="2">
    <source>
        <dbReference type="EMBL" id="PSL34108.1"/>
    </source>
</evidence>
<dbReference type="EMBL" id="PYAS01000001">
    <property type="protein sequence ID" value="PSL34108.1"/>
    <property type="molecule type" value="Genomic_DNA"/>
</dbReference>
<accession>A0A2P8GJG6</accession>
<keyword evidence="3" id="KW-1185">Reference proteome</keyword>
<sequence length="1453" mass="151718">MKSTILNLLLVLLAANAFAQTTWHGGADANWGNPANWSAGVPDADDDVRIPLVANTPVIGAGTVGTARSVLVQVNALLTINAGGKLTIASFASYTTPSAFTSALANLGTVSNMGELVIGSTGSSGDHGIYNPGTFNNMVGAKLEINNSIEAGIFNSGGRLENRGEISIGGLASSGNHGLWNDGQTYLHSTGKVVIDRTSIRAIMNNANAVAGIRGAMQNDGEITIGATAGVGISGFENLGGFVNAGTLKIDRATTNGFRLEWTGSFRNDGRMIIGADVPGTYSISNAAVLDNNDCAEIRLFAPVNMASDIGNRGFFEVTTSGTHTYLAPAQFMNYAVLVFPQGNPFQGIYNHEIVNTPRSVSSCGTLNQPFGAGPIDFTIAGVFTDQAGTTSAGVYDSATNTFTPDASLSEQTYNLFVKIADGADCSWTVPWQLTLTECCVPPVLTAPDVTQTSCSQATGAITMHATGKGVLEYSVDNGQSWSEDSVFSALPGGSYILKARLKASPECEGAYPANPVVINPQYPATVLDTWTGCVSTNWNDGANWMDGTAPVGGDNVVIPNAANAPVITSNAIMWSLHIQQDASLTINSGVIVGVQGKAAYTFPFNFEAAINNEGKIDNSGFLSTGSINEGGDFGIINQKTLNNNTNARLGISKADDTAFYNASGTFTNAGLLMIGERDPIGLHGIWNDAVINNNGDGQIVISNSTLRALVNNADESKSIHATFNNAADLYIGVSADVGTVGIRNMASFNNNVGGYITIDRATDIGLYNSAGTFTNAASIVIGWRGSTGTHGLVNEGVFEHGGTAGLWIGRATGSSLYHAAGIFNNTSSIVIGEGVSGGTTGIESRAEFNNKTIGNIRINNTSEVGLYHIAGTFTNDGAVIIGNSDAVGQYGLRNTGEFRNNAGIWIDRSTVTGLWQTNAEAPAPAATFTNAGNLTIGGYAAIGADGLENQAAFTNTGAGHIHIDRSTGIALKTPYGTFTNEAQITIGGTESVGTYGLVNRSTFNNTGAGQIRIDRSTDTGLYHSNGTFTNDAKLTIGANQSPGGHGIFNEAVFNNNANGDIRIDRSAGSGLRNFQSTFTNGGNITIGAVSASGDYGIRNQAAFANNAGGQINLEGSHDGIYSQDGTFANAGTVKVAAPPKVTVMLTRDGSGTFSNNGSGVLKGTGNINAQALTSAGGTLSPGYSPGILTFNDSQDFTNSILDMELNGAGAAGTDYDQIVVTGQATLGGTLAVTVNYAPTIGDMFTILSANSVSGTFSSVTGLAIGWKVLYEDNAVKLRYDDPMPVTLVSFNARAQDSFVKLEWRTTSETNNAGFYIERSADAFNWHDIGFVDGNATTSVVKNYTFRDEKPLAGLSYYRLRQTDFDGTTERSRVAAVRFADPEHSVTVWADASRQLHIRSSEAVERVTVFDLSGRMLIISKESTLDLSRAAAGIVLVRVTTAGGTVARKVFLY</sequence>
<proteinExistence type="predicted"/>
<feature type="chain" id="PRO_5015112150" evidence="1">
    <location>
        <begin position="20"/>
        <end position="1453"/>
    </location>
</feature>